<proteinExistence type="inferred from homology"/>
<feature type="transmembrane region" description="Helical" evidence="9">
    <location>
        <begin position="12"/>
        <end position="34"/>
    </location>
</feature>
<evidence type="ECO:0000256" key="3">
    <source>
        <dbReference type="ARBA" id="ARBA00022448"/>
    </source>
</evidence>
<evidence type="ECO:0000256" key="8">
    <source>
        <dbReference type="ARBA" id="ARBA00023136"/>
    </source>
</evidence>
<evidence type="ECO:0000256" key="5">
    <source>
        <dbReference type="ARBA" id="ARBA00022597"/>
    </source>
</evidence>
<feature type="transmembrane region" description="Helical" evidence="9">
    <location>
        <begin position="86"/>
        <end position="107"/>
    </location>
</feature>
<evidence type="ECO:0000256" key="1">
    <source>
        <dbReference type="ARBA" id="ARBA00004651"/>
    </source>
</evidence>
<dbReference type="Proteomes" id="UP000294682">
    <property type="component" value="Unassembled WGS sequence"/>
</dbReference>
<feature type="transmembrane region" description="Helical" evidence="9">
    <location>
        <begin position="150"/>
        <end position="173"/>
    </location>
</feature>
<keyword evidence="3 9" id="KW-0813">Transport</keyword>
<comment type="caution">
    <text evidence="11">The sequence shown here is derived from an EMBL/GenBank/DDBJ whole genome shotgun (WGS) entry which is preliminary data.</text>
</comment>
<dbReference type="RefSeq" id="WP_132084144.1">
    <property type="nucleotide sequence ID" value="NZ_SLUK01000003.1"/>
</dbReference>
<keyword evidence="6 9" id="KW-0812">Transmembrane</keyword>
<dbReference type="InterPro" id="IPR050901">
    <property type="entry name" value="BP-dep_ABC_trans_perm"/>
</dbReference>
<gene>
    <name evidence="11" type="ORF">EDD78_10324</name>
</gene>
<dbReference type="Pfam" id="PF00528">
    <property type="entry name" value="BPD_transp_1"/>
    <property type="match status" value="1"/>
</dbReference>
<evidence type="ECO:0000313" key="11">
    <source>
        <dbReference type="EMBL" id="TCL43987.1"/>
    </source>
</evidence>
<keyword evidence="8 9" id="KW-0472">Membrane</keyword>
<evidence type="ECO:0000256" key="9">
    <source>
        <dbReference type="RuleBase" id="RU363032"/>
    </source>
</evidence>
<dbReference type="PROSITE" id="PS50928">
    <property type="entry name" value="ABC_TM1"/>
    <property type="match status" value="1"/>
</dbReference>
<dbReference type="PANTHER" id="PTHR32243">
    <property type="entry name" value="MALTOSE TRANSPORT SYSTEM PERMEASE-RELATED"/>
    <property type="match status" value="1"/>
</dbReference>
<reference evidence="11 12" key="1">
    <citation type="submission" date="2019-03" db="EMBL/GenBank/DDBJ databases">
        <title>Genomic Encyclopedia of Type Strains, Phase IV (KMG-IV): sequencing the most valuable type-strain genomes for metagenomic binning, comparative biology and taxonomic classification.</title>
        <authorList>
            <person name="Goeker M."/>
        </authorList>
    </citation>
    <scope>NUCLEOTIDE SEQUENCE [LARGE SCALE GENOMIC DNA]</scope>
    <source>
        <strain evidence="11 12">DSM 100433</strain>
    </source>
</reference>
<accession>A0A9X8Y8M6</accession>
<keyword evidence="12" id="KW-1185">Reference proteome</keyword>
<sequence length="287" mass="31887">MNKKLKHVLKRTGLYALVLLIVVYVLAPYLWMVISSISTKVDLMEVPLKFIPRHPTLQNYKDMLLGTSNSTTDAASQFMHAMKNSAIVTVCVTAVSMAVGILASYAFSRFRFRFKQQTFMAILFTQMIPPIAIIIPLYMIMLRAKLLDNIWALTVVYLSFVLPFVIWIMKGYIDGIPTELEESAMIDGCGRLRSFFLIVLPVASTGLAATTIFAFIISWNEFFYALNFTSLAAKTLPVLITEFSSKYGADYILTCTSGVIASLPPVLLALIFQKYIIAGLTSGAVKG</sequence>
<dbReference type="AlphaFoldDB" id="A0A9X8Y8M6"/>
<dbReference type="PANTHER" id="PTHR32243:SF50">
    <property type="entry name" value="MALTOSE_MALTODEXTRIN TRANSPORT SYSTEM PERMEASE PROTEIN MALG"/>
    <property type="match status" value="1"/>
</dbReference>
<dbReference type="InterPro" id="IPR000515">
    <property type="entry name" value="MetI-like"/>
</dbReference>
<comment type="subcellular location">
    <subcellularLocation>
        <location evidence="1 9">Cell membrane</location>
        <topology evidence="1 9">Multi-pass membrane protein</topology>
    </subcellularLocation>
</comment>
<protein>
    <submittedName>
        <fullName evidence="11">Carbohydrate ABC transporter membrane protein 2 (CUT1 family)</fullName>
    </submittedName>
</protein>
<evidence type="ECO:0000256" key="7">
    <source>
        <dbReference type="ARBA" id="ARBA00022989"/>
    </source>
</evidence>
<dbReference type="SUPFAM" id="SSF161098">
    <property type="entry name" value="MetI-like"/>
    <property type="match status" value="1"/>
</dbReference>
<evidence type="ECO:0000256" key="2">
    <source>
        <dbReference type="ARBA" id="ARBA00009047"/>
    </source>
</evidence>
<evidence type="ECO:0000256" key="6">
    <source>
        <dbReference type="ARBA" id="ARBA00022692"/>
    </source>
</evidence>
<evidence type="ECO:0000313" key="12">
    <source>
        <dbReference type="Proteomes" id="UP000294682"/>
    </source>
</evidence>
<feature type="domain" description="ABC transmembrane type-1" evidence="10">
    <location>
        <begin position="82"/>
        <end position="272"/>
    </location>
</feature>
<dbReference type="Gene3D" id="1.10.3720.10">
    <property type="entry name" value="MetI-like"/>
    <property type="match status" value="1"/>
</dbReference>
<dbReference type="GO" id="GO:0055085">
    <property type="term" value="P:transmembrane transport"/>
    <property type="evidence" value="ECO:0007669"/>
    <property type="project" value="InterPro"/>
</dbReference>
<dbReference type="GO" id="GO:0005886">
    <property type="term" value="C:plasma membrane"/>
    <property type="evidence" value="ECO:0007669"/>
    <property type="project" value="UniProtKB-SubCell"/>
</dbReference>
<comment type="similarity">
    <text evidence="2">Belongs to the binding-protein-dependent transport system permease family. MalFG subfamily.</text>
</comment>
<evidence type="ECO:0000259" key="10">
    <source>
        <dbReference type="PROSITE" id="PS50928"/>
    </source>
</evidence>
<feature type="transmembrane region" description="Helical" evidence="9">
    <location>
        <begin position="251"/>
        <end position="272"/>
    </location>
</feature>
<organism evidence="11 12">
    <name type="scientific">Harryflintia acetispora</name>
    <dbReference type="NCBI Taxonomy" id="1849041"/>
    <lineage>
        <taxon>Bacteria</taxon>
        <taxon>Bacillati</taxon>
        <taxon>Bacillota</taxon>
        <taxon>Clostridia</taxon>
        <taxon>Eubacteriales</taxon>
        <taxon>Oscillospiraceae</taxon>
        <taxon>Harryflintia</taxon>
    </lineage>
</organism>
<name>A0A9X8Y8M6_9FIRM</name>
<feature type="transmembrane region" description="Helical" evidence="9">
    <location>
        <begin position="194"/>
        <end position="219"/>
    </location>
</feature>
<keyword evidence="5" id="KW-0762">Sugar transport</keyword>
<evidence type="ECO:0000256" key="4">
    <source>
        <dbReference type="ARBA" id="ARBA00022475"/>
    </source>
</evidence>
<dbReference type="CDD" id="cd06261">
    <property type="entry name" value="TM_PBP2"/>
    <property type="match status" value="1"/>
</dbReference>
<keyword evidence="7 9" id="KW-1133">Transmembrane helix</keyword>
<feature type="transmembrane region" description="Helical" evidence="9">
    <location>
        <begin position="119"/>
        <end position="138"/>
    </location>
</feature>
<dbReference type="EMBL" id="SLUK01000003">
    <property type="protein sequence ID" value="TCL43987.1"/>
    <property type="molecule type" value="Genomic_DNA"/>
</dbReference>
<keyword evidence="4" id="KW-1003">Cell membrane</keyword>
<dbReference type="InterPro" id="IPR035906">
    <property type="entry name" value="MetI-like_sf"/>
</dbReference>